<dbReference type="FunFam" id="1.10.238.10:FF:000025">
    <property type="entry name" value="serine/threonine-protein phosphatase 2A regulatory subunit B'' subunit alpha"/>
    <property type="match status" value="1"/>
</dbReference>
<dbReference type="SUPFAM" id="SSF47473">
    <property type="entry name" value="EF-hand"/>
    <property type="match status" value="2"/>
</dbReference>
<dbReference type="OMA" id="TEWDRYC"/>
<dbReference type="PANTHER" id="PTHR14095">
    <property type="entry name" value="PHOSPHATASE 2A REGULATORY SUBUNIT-RELATED"/>
    <property type="match status" value="1"/>
</dbReference>
<dbReference type="OrthoDB" id="5586at2759"/>
<evidence type="ECO:0000256" key="1">
    <source>
        <dbReference type="ARBA" id="ARBA00022723"/>
    </source>
</evidence>
<evidence type="ECO:0000313" key="4">
    <source>
        <dbReference type="EMBL" id="KMZ62273.1"/>
    </source>
</evidence>
<comment type="caution">
    <text evidence="4">The sequence shown here is derived from an EMBL/GenBank/DDBJ whole genome shotgun (WGS) entry which is preliminary data.</text>
</comment>
<dbReference type="PANTHER" id="PTHR14095:SF0">
    <property type="entry name" value="MIP22305P"/>
    <property type="match status" value="1"/>
</dbReference>
<evidence type="ECO:0000259" key="3">
    <source>
        <dbReference type="Pfam" id="PF17958"/>
    </source>
</evidence>
<dbReference type="GO" id="GO:0000159">
    <property type="term" value="C:protein phosphatase type 2A complex"/>
    <property type="evidence" value="ECO:0000318"/>
    <property type="project" value="GO_Central"/>
</dbReference>
<reference evidence="5" key="1">
    <citation type="journal article" date="2016" name="Nature">
        <title>The genome of the seagrass Zostera marina reveals angiosperm adaptation to the sea.</title>
        <authorList>
            <person name="Olsen J.L."/>
            <person name="Rouze P."/>
            <person name="Verhelst B."/>
            <person name="Lin Y.-C."/>
            <person name="Bayer T."/>
            <person name="Collen J."/>
            <person name="Dattolo E."/>
            <person name="De Paoli E."/>
            <person name="Dittami S."/>
            <person name="Maumus F."/>
            <person name="Michel G."/>
            <person name="Kersting A."/>
            <person name="Lauritano C."/>
            <person name="Lohaus R."/>
            <person name="Toepel M."/>
            <person name="Tonon T."/>
            <person name="Vanneste K."/>
            <person name="Amirebrahimi M."/>
            <person name="Brakel J."/>
            <person name="Bostroem C."/>
            <person name="Chovatia M."/>
            <person name="Grimwood J."/>
            <person name="Jenkins J.W."/>
            <person name="Jueterbock A."/>
            <person name="Mraz A."/>
            <person name="Stam W.T."/>
            <person name="Tice H."/>
            <person name="Bornberg-Bauer E."/>
            <person name="Green P.J."/>
            <person name="Pearson G.A."/>
            <person name="Procaccini G."/>
            <person name="Duarte C.M."/>
            <person name="Schmutz J."/>
            <person name="Reusch T.B.H."/>
            <person name="Van de Peer Y."/>
        </authorList>
    </citation>
    <scope>NUCLEOTIDE SEQUENCE [LARGE SCALE GENOMIC DNA]</scope>
    <source>
        <strain evidence="5">cv. Finnish</strain>
    </source>
</reference>
<evidence type="ECO:0000313" key="5">
    <source>
        <dbReference type="Proteomes" id="UP000036987"/>
    </source>
</evidence>
<feature type="domain" description="PP2A regulatory subunit B'' EF-hand" evidence="3">
    <location>
        <begin position="144"/>
        <end position="233"/>
    </location>
</feature>
<dbReference type="Gene3D" id="1.10.238.230">
    <property type="match status" value="1"/>
</dbReference>
<keyword evidence="2" id="KW-0106">Calcium</keyword>
<dbReference type="AlphaFoldDB" id="A0A0K9NZX2"/>
<keyword evidence="1" id="KW-0479">Metal-binding</keyword>
<organism evidence="4 5">
    <name type="scientific">Zostera marina</name>
    <name type="common">Eelgrass</name>
    <dbReference type="NCBI Taxonomy" id="29655"/>
    <lineage>
        <taxon>Eukaryota</taxon>
        <taxon>Viridiplantae</taxon>
        <taxon>Streptophyta</taxon>
        <taxon>Embryophyta</taxon>
        <taxon>Tracheophyta</taxon>
        <taxon>Spermatophyta</taxon>
        <taxon>Magnoliopsida</taxon>
        <taxon>Liliopsida</taxon>
        <taxon>Zosteraceae</taxon>
        <taxon>Zostera</taxon>
    </lineage>
</organism>
<dbReference type="GO" id="GO:0019888">
    <property type="term" value="F:protein phosphatase regulator activity"/>
    <property type="evidence" value="ECO:0000318"/>
    <property type="project" value="GO_Central"/>
</dbReference>
<sequence>MDPIHDLHSQNVLIDDANVTLEEFFNAAESFDCENASVTPSLLFPSASGVIASLKEIPQFYFKDGPPPKSSVKHRLLYRVIQYFNCYSDMLGVEDFKSVTKKMCKLPSFFCRTLFKRIDTECKGTIRSYEFIQFWVTSNMMAMDKATQIYRILKQSNNNYLTKEDFKPIIDEFVEVHPYLQFLQKTPVFQEIYAQTVIYTIFYHLDKAGCGCITLKNLKHGDLIPLLQHVEDEKDLDKSRSRKYFSYKCFFVLYCKFCRLDLDCDFALDKYDLMRYGNNALSSRIIERIFSQIPRKFTCKIEGKMGYEDFIYFMLAEEYKSSEPSVIYWFKCLDLNGIGVITRNDLQYFFDEQLHRMNCLNRVVLLFENVLCQIYDIIHPENEDFLTLQDFKACQLSGVVFDVLFNIFKYLSFENYETFSKRRIRLSSNQTEWDIFVSTQHSLLVEDYFENDDAGFIDDDDEVSAMY</sequence>
<dbReference type="STRING" id="29655.A0A0K9NZX2"/>
<dbReference type="EMBL" id="LFYR01001390">
    <property type="protein sequence ID" value="KMZ62273.1"/>
    <property type="molecule type" value="Genomic_DNA"/>
</dbReference>
<proteinExistence type="predicted"/>
<evidence type="ECO:0000256" key="2">
    <source>
        <dbReference type="ARBA" id="ARBA00022837"/>
    </source>
</evidence>
<dbReference type="Proteomes" id="UP000036987">
    <property type="component" value="Unassembled WGS sequence"/>
</dbReference>
<gene>
    <name evidence="4" type="ORF">ZOSMA_47G00660</name>
</gene>
<dbReference type="GO" id="GO:0046872">
    <property type="term" value="F:metal ion binding"/>
    <property type="evidence" value="ECO:0007669"/>
    <property type="project" value="UniProtKB-KW"/>
</dbReference>
<dbReference type="Gene3D" id="1.10.238.10">
    <property type="entry name" value="EF-hand"/>
    <property type="match status" value="1"/>
</dbReference>
<dbReference type="Pfam" id="PF17958">
    <property type="entry name" value="EF-hand_13"/>
    <property type="match status" value="1"/>
</dbReference>
<keyword evidence="5" id="KW-1185">Reference proteome</keyword>
<dbReference type="Gene3D" id="1.10.238.220">
    <property type="match status" value="1"/>
</dbReference>
<dbReference type="InterPro" id="IPR011992">
    <property type="entry name" value="EF-hand-dom_pair"/>
</dbReference>
<dbReference type="InterPro" id="IPR041534">
    <property type="entry name" value="EF-hand_13"/>
</dbReference>
<accession>A0A0K9NZX2</accession>
<protein>
    <submittedName>
        <fullName evidence="4">Serine/threonine protein phosphatase 2A regulatory subunit B'subunit alpha</fullName>
    </submittedName>
</protein>
<name>A0A0K9NZX2_ZOSMR</name>